<evidence type="ECO:0000313" key="10">
    <source>
        <dbReference type="Proteomes" id="UP000279236"/>
    </source>
</evidence>
<feature type="compositionally biased region" description="Basic and acidic residues" evidence="7">
    <location>
        <begin position="81"/>
        <end position="90"/>
    </location>
</feature>
<keyword evidence="4 6" id="KW-0694">RNA-binding</keyword>
<dbReference type="Gene3D" id="3.30.70.330">
    <property type="match status" value="2"/>
</dbReference>
<dbReference type="PANTHER" id="PTHR15608:SF0">
    <property type="entry name" value="HIV TAT-SPECIFIC FACTOR 1"/>
    <property type="match status" value="1"/>
</dbReference>
<reference evidence="9 10" key="1">
    <citation type="submission" date="2018-11" db="EMBL/GenBank/DDBJ databases">
        <title>Genome sequence of Apiotrichum porosum DSM 27194.</title>
        <authorList>
            <person name="Aliyu H."/>
            <person name="Gorte O."/>
            <person name="Ochsenreither K."/>
        </authorList>
    </citation>
    <scope>NUCLEOTIDE SEQUENCE [LARGE SCALE GENOMIC DNA]</scope>
    <source>
        <strain evidence="9 10">DSM 27194</strain>
    </source>
</reference>
<evidence type="ECO:0000256" key="3">
    <source>
        <dbReference type="ARBA" id="ARBA00022737"/>
    </source>
</evidence>
<dbReference type="SUPFAM" id="SSF54928">
    <property type="entry name" value="RNA-binding domain, RBD"/>
    <property type="match status" value="2"/>
</dbReference>
<name>A0A427XNK0_9TREE</name>
<feature type="compositionally biased region" description="Polar residues" evidence="7">
    <location>
        <begin position="259"/>
        <end position="269"/>
    </location>
</feature>
<dbReference type="InterPro" id="IPR035979">
    <property type="entry name" value="RBD_domain_sf"/>
</dbReference>
<evidence type="ECO:0000259" key="8">
    <source>
        <dbReference type="PROSITE" id="PS50102"/>
    </source>
</evidence>
<accession>A0A427XNK0</accession>
<dbReference type="CDD" id="cd12285">
    <property type="entry name" value="RRM3_RBM39_like"/>
    <property type="match status" value="1"/>
</dbReference>
<evidence type="ECO:0000256" key="1">
    <source>
        <dbReference type="ARBA" id="ARBA00007747"/>
    </source>
</evidence>
<dbReference type="Pfam" id="PF00076">
    <property type="entry name" value="RRM_1"/>
    <property type="match status" value="1"/>
</dbReference>
<feature type="domain" description="RRM" evidence="8">
    <location>
        <begin position="112"/>
        <end position="202"/>
    </location>
</feature>
<sequence length="398" mass="43532">MPAPPPEIGKFDQDPRVHIDKATGQYRYEDEHTHHEFEWTGRAWVPVLDENLIKAQQAAYAVAGVDENVPAGPALAREERLKKRKAEGPEGKAAPKAKTSGASTPVSAPKKTAVFVSNLPPSTTPQLLASVFSKAGVLLVDDRGEPRVKMYNDAEGKFKGEALVMYFKEGSVDLAITLLDDTELELGGGFGNMRVRVAEYDKSKKTEGAEGKEGKGEGEGAPAAAGGAGTGEKTEKKKLSAEDKRRMTKRMRTLESKLAWNSGSDSDTPGPSVAPQPSRFNRVVVLKGMFLPEDLAKEPELLLELKDDVREEAESLGTVTSVVLYDKEQDGVITIKFKEPAAAQACVLAWQGRYFDRRRISAGLYTGERYRMSRGQDDDSDAEKERLDNFADWLAGDE</sequence>
<proteinExistence type="inferred from homology"/>
<evidence type="ECO:0000256" key="7">
    <source>
        <dbReference type="SAM" id="MobiDB-lite"/>
    </source>
</evidence>
<dbReference type="InterPro" id="IPR012677">
    <property type="entry name" value="Nucleotide-bd_a/b_plait_sf"/>
</dbReference>
<dbReference type="STRING" id="105984.A0A427XNK0"/>
<organism evidence="9 10">
    <name type="scientific">Apiotrichum porosum</name>
    <dbReference type="NCBI Taxonomy" id="105984"/>
    <lineage>
        <taxon>Eukaryota</taxon>
        <taxon>Fungi</taxon>
        <taxon>Dikarya</taxon>
        <taxon>Basidiomycota</taxon>
        <taxon>Agaricomycotina</taxon>
        <taxon>Tremellomycetes</taxon>
        <taxon>Trichosporonales</taxon>
        <taxon>Trichosporonaceae</taxon>
        <taxon>Apiotrichum</taxon>
    </lineage>
</organism>
<feature type="region of interest" description="Disordered" evidence="7">
    <location>
        <begin position="81"/>
        <end position="107"/>
    </location>
</feature>
<evidence type="ECO:0000256" key="6">
    <source>
        <dbReference type="PROSITE-ProRule" id="PRU00176"/>
    </source>
</evidence>
<dbReference type="PANTHER" id="PTHR15608">
    <property type="entry name" value="SPLICING FACTOR U2AF-ASSOCIATED PROTEIN 2"/>
    <property type="match status" value="1"/>
</dbReference>
<protein>
    <recommendedName>
        <fullName evidence="8">RRM domain-containing protein</fullName>
    </recommendedName>
</protein>
<dbReference type="InterPro" id="IPR000504">
    <property type="entry name" value="RRM_dom"/>
</dbReference>
<keyword evidence="3" id="KW-0677">Repeat</keyword>
<keyword evidence="5" id="KW-0508">mRNA splicing</keyword>
<evidence type="ECO:0000256" key="2">
    <source>
        <dbReference type="ARBA" id="ARBA00022664"/>
    </source>
</evidence>
<dbReference type="EMBL" id="RSCE01000008">
    <property type="protein sequence ID" value="RSH80410.1"/>
    <property type="molecule type" value="Genomic_DNA"/>
</dbReference>
<comment type="caution">
    <text evidence="9">The sequence shown here is derived from an EMBL/GenBank/DDBJ whole genome shotgun (WGS) entry which is preliminary data.</text>
</comment>
<dbReference type="RefSeq" id="XP_028475357.1">
    <property type="nucleotide sequence ID" value="XM_028624285.1"/>
</dbReference>
<dbReference type="InterPro" id="IPR034393">
    <property type="entry name" value="TatSF1-like"/>
</dbReference>
<feature type="compositionally biased region" description="Basic and acidic residues" evidence="7">
    <location>
        <begin position="232"/>
        <end position="245"/>
    </location>
</feature>
<dbReference type="GeneID" id="39593530"/>
<feature type="region of interest" description="Disordered" evidence="7">
    <location>
        <begin position="203"/>
        <end position="277"/>
    </location>
</feature>
<dbReference type="OrthoDB" id="10258585at2759"/>
<dbReference type="Proteomes" id="UP000279236">
    <property type="component" value="Unassembled WGS sequence"/>
</dbReference>
<evidence type="ECO:0000313" key="9">
    <source>
        <dbReference type="EMBL" id="RSH80410.1"/>
    </source>
</evidence>
<keyword evidence="10" id="KW-1185">Reference proteome</keyword>
<dbReference type="GO" id="GO:0005684">
    <property type="term" value="C:U2-type spliceosomal complex"/>
    <property type="evidence" value="ECO:0007669"/>
    <property type="project" value="TreeGrafter"/>
</dbReference>
<dbReference type="PROSITE" id="PS50102">
    <property type="entry name" value="RRM"/>
    <property type="match status" value="1"/>
</dbReference>
<evidence type="ECO:0000256" key="5">
    <source>
        <dbReference type="ARBA" id="ARBA00023187"/>
    </source>
</evidence>
<dbReference type="GO" id="GO:0005686">
    <property type="term" value="C:U2 snRNP"/>
    <property type="evidence" value="ECO:0007669"/>
    <property type="project" value="TreeGrafter"/>
</dbReference>
<dbReference type="GO" id="GO:0003723">
    <property type="term" value="F:RNA binding"/>
    <property type="evidence" value="ECO:0007669"/>
    <property type="project" value="UniProtKB-UniRule"/>
</dbReference>
<comment type="similarity">
    <text evidence="1">Belongs to the HTATSF1 family.</text>
</comment>
<gene>
    <name evidence="9" type="ORF">EHS24_008987</name>
</gene>
<dbReference type="AlphaFoldDB" id="A0A427XNK0"/>
<dbReference type="GO" id="GO:0000398">
    <property type="term" value="P:mRNA splicing, via spliceosome"/>
    <property type="evidence" value="ECO:0007669"/>
    <property type="project" value="UniProtKB-ARBA"/>
</dbReference>
<feature type="compositionally biased region" description="Basic and acidic residues" evidence="7">
    <location>
        <begin position="203"/>
        <end position="218"/>
    </location>
</feature>
<dbReference type="FunFam" id="3.30.70.330:FF:000105">
    <property type="entry name" value="HIV Tat-specific factor 1 homolog"/>
    <property type="match status" value="1"/>
</dbReference>
<keyword evidence="2" id="KW-0507">mRNA processing</keyword>
<dbReference type="SMART" id="SM00360">
    <property type="entry name" value="RRM"/>
    <property type="match status" value="2"/>
</dbReference>
<evidence type="ECO:0000256" key="4">
    <source>
        <dbReference type="ARBA" id="ARBA00022884"/>
    </source>
</evidence>